<keyword evidence="4" id="KW-0808">Transferase</keyword>
<dbReference type="RefSeq" id="WP_371949616.1">
    <property type="nucleotide sequence ID" value="NZ_JAXCEI010000005.1"/>
</dbReference>
<feature type="transmembrane region" description="Helical" evidence="2">
    <location>
        <begin position="305"/>
        <end position="323"/>
    </location>
</feature>
<feature type="region of interest" description="Disordered" evidence="1">
    <location>
        <begin position="1"/>
        <end position="30"/>
    </location>
</feature>
<sequence>MTDTLPPPRPPAPPAPAPAVTAPDVTVPDGLAPVGRAPAGGTPAPAPKQRDAYFDNVKFFLIMLVVLGHVWEVFRNDSHAVNAVYSLVYAFHMPAFVFVSGYFSRGFMKSTEKFRVIFPTLIVPYVIFDVLYRMQLVVIRGNEFRLHELFRPQFLMWFLVALVLWRLSAPLWSHLRNPVAVSVALCLVAGSWSFNSDSTLCRTAGLLPFFVLGLTVRRDRVEALRGPGWTRWAGAAALLAALPVAYVWQLGTVVPKVERGVLLWNRGYEHMGFGALEGMAYRLLALVIAAVLGMAFLAAVPRGRAWYTALGTRTMYVYLLHGLVVKGLEYGGVLDGGFLRTPLGLLLVTAGGLALGVLLASVPVQRLTRWAVEPKGRWLLKPSHGGT</sequence>
<evidence type="ECO:0000313" key="4">
    <source>
        <dbReference type="EMBL" id="MFA1539699.1"/>
    </source>
</evidence>
<dbReference type="InterPro" id="IPR052734">
    <property type="entry name" value="Nod_factor_acetyltransferase"/>
</dbReference>
<dbReference type="GO" id="GO:0016746">
    <property type="term" value="F:acyltransferase activity"/>
    <property type="evidence" value="ECO:0007669"/>
    <property type="project" value="UniProtKB-KW"/>
</dbReference>
<dbReference type="EMBL" id="JAXCEI010000005">
    <property type="protein sequence ID" value="MFA1539699.1"/>
    <property type="molecule type" value="Genomic_DNA"/>
</dbReference>
<accession>A0ABV4Q961</accession>
<gene>
    <name evidence="4" type="ORF">SM611_12235</name>
</gene>
<dbReference type="Pfam" id="PF01757">
    <property type="entry name" value="Acyl_transf_3"/>
    <property type="match status" value="1"/>
</dbReference>
<feature type="compositionally biased region" description="Pro residues" evidence="1">
    <location>
        <begin position="1"/>
        <end position="17"/>
    </location>
</feature>
<keyword evidence="2" id="KW-1133">Transmembrane helix</keyword>
<organism evidence="4 5">
    <name type="scientific">Actinomadura monticuli</name>
    <dbReference type="NCBI Taxonomy" id="3097367"/>
    <lineage>
        <taxon>Bacteria</taxon>
        <taxon>Bacillati</taxon>
        <taxon>Actinomycetota</taxon>
        <taxon>Actinomycetes</taxon>
        <taxon>Streptosporangiales</taxon>
        <taxon>Thermomonosporaceae</taxon>
        <taxon>Actinomadura</taxon>
    </lineage>
</organism>
<dbReference type="PANTHER" id="PTHR37312">
    <property type="entry name" value="MEMBRANE-BOUND ACYLTRANSFERASE YKRP-RELATED"/>
    <property type="match status" value="1"/>
</dbReference>
<feature type="compositionally biased region" description="Low complexity" evidence="1">
    <location>
        <begin position="18"/>
        <end position="30"/>
    </location>
</feature>
<reference evidence="4 5" key="1">
    <citation type="submission" date="2023-11" db="EMBL/GenBank/DDBJ databases">
        <title>Actinomadura monticuli sp. nov., isolated from volcanic ash.</title>
        <authorList>
            <person name="Lee S.D."/>
            <person name="Yang H."/>
            <person name="Kim I.S."/>
        </authorList>
    </citation>
    <scope>NUCLEOTIDE SEQUENCE [LARGE SCALE GENOMIC DNA]</scope>
    <source>
        <strain evidence="4 5">DLS-62</strain>
    </source>
</reference>
<feature type="transmembrane region" description="Helical" evidence="2">
    <location>
        <begin position="53"/>
        <end position="71"/>
    </location>
</feature>
<protein>
    <submittedName>
        <fullName evidence="4">Acyltransferase family protein</fullName>
    </submittedName>
</protein>
<keyword evidence="4" id="KW-0012">Acyltransferase</keyword>
<proteinExistence type="predicted"/>
<name>A0ABV4Q961_9ACTN</name>
<keyword evidence="5" id="KW-1185">Reference proteome</keyword>
<dbReference type="Proteomes" id="UP001569963">
    <property type="component" value="Unassembled WGS sequence"/>
</dbReference>
<feature type="transmembrane region" description="Helical" evidence="2">
    <location>
        <begin position="279"/>
        <end position="298"/>
    </location>
</feature>
<feature type="transmembrane region" description="Helical" evidence="2">
    <location>
        <begin position="343"/>
        <end position="362"/>
    </location>
</feature>
<feature type="transmembrane region" description="Helical" evidence="2">
    <location>
        <begin position="116"/>
        <end position="134"/>
    </location>
</feature>
<keyword evidence="2" id="KW-0472">Membrane</keyword>
<comment type="caution">
    <text evidence="4">The sequence shown here is derived from an EMBL/GenBank/DDBJ whole genome shotgun (WGS) entry which is preliminary data.</text>
</comment>
<feature type="transmembrane region" description="Helical" evidence="2">
    <location>
        <begin position="229"/>
        <end position="248"/>
    </location>
</feature>
<feature type="domain" description="Acyltransferase 3" evidence="3">
    <location>
        <begin position="52"/>
        <end position="360"/>
    </location>
</feature>
<feature type="transmembrane region" description="Helical" evidence="2">
    <location>
        <begin position="154"/>
        <end position="172"/>
    </location>
</feature>
<evidence type="ECO:0000256" key="2">
    <source>
        <dbReference type="SAM" id="Phobius"/>
    </source>
</evidence>
<keyword evidence="2" id="KW-0812">Transmembrane</keyword>
<evidence type="ECO:0000256" key="1">
    <source>
        <dbReference type="SAM" id="MobiDB-lite"/>
    </source>
</evidence>
<dbReference type="PANTHER" id="PTHR37312:SF1">
    <property type="entry name" value="MEMBRANE-BOUND ACYLTRANSFERASE YKRP-RELATED"/>
    <property type="match status" value="1"/>
</dbReference>
<dbReference type="InterPro" id="IPR002656">
    <property type="entry name" value="Acyl_transf_3_dom"/>
</dbReference>
<evidence type="ECO:0000259" key="3">
    <source>
        <dbReference type="Pfam" id="PF01757"/>
    </source>
</evidence>
<feature type="transmembrane region" description="Helical" evidence="2">
    <location>
        <begin position="83"/>
        <end position="104"/>
    </location>
</feature>
<evidence type="ECO:0000313" key="5">
    <source>
        <dbReference type="Proteomes" id="UP001569963"/>
    </source>
</evidence>